<organism evidence="1 2">
    <name type="scientific">Mikania micrantha</name>
    <name type="common">bitter vine</name>
    <dbReference type="NCBI Taxonomy" id="192012"/>
    <lineage>
        <taxon>Eukaryota</taxon>
        <taxon>Viridiplantae</taxon>
        <taxon>Streptophyta</taxon>
        <taxon>Embryophyta</taxon>
        <taxon>Tracheophyta</taxon>
        <taxon>Spermatophyta</taxon>
        <taxon>Magnoliopsida</taxon>
        <taxon>eudicotyledons</taxon>
        <taxon>Gunneridae</taxon>
        <taxon>Pentapetalae</taxon>
        <taxon>asterids</taxon>
        <taxon>campanulids</taxon>
        <taxon>Asterales</taxon>
        <taxon>Asteraceae</taxon>
        <taxon>Asteroideae</taxon>
        <taxon>Heliantheae alliance</taxon>
        <taxon>Eupatorieae</taxon>
        <taxon>Mikania</taxon>
    </lineage>
</organism>
<proteinExistence type="predicted"/>
<dbReference type="EMBL" id="SZYD01000004">
    <property type="protein sequence ID" value="KAD6453853.1"/>
    <property type="molecule type" value="Genomic_DNA"/>
</dbReference>
<evidence type="ECO:0000313" key="2">
    <source>
        <dbReference type="Proteomes" id="UP000326396"/>
    </source>
</evidence>
<dbReference type="Pfam" id="PF14223">
    <property type="entry name" value="Retrotran_gag_2"/>
    <property type="match status" value="1"/>
</dbReference>
<keyword evidence="2" id="KW-1185">Reference proteome</keyword>
<dbReference type="InterPro" id="IPR004158">
    <property type="entry name" value="DUF247_pln"/>
</dbReference>
<dbReference type="OrthoDB" id="1002534at2759"/>
<accession>A0A5N6PIU5</accession>
<dbReference type="Proteomes" id="UP000326396">
    <property type="component" value="Linkage Group LG12"/>
</dbReference>
<dbReference type="PANTHER" id="PTHR47481">
    <property type="match status" value="1"/>
</dbReference>
<dbReference type="Pfam" id="PF03140">
    <property type="entry name" value="DUF247"/>
    <property type="match status" value="1"/>
</dbReference>
<gene>
    <name evidence="1" type="ORF">E3N88_08559</name>
</gene>
<name>A0A5N6PIU5_9ASTR</name>
<protein>
    <submittedName>
        <fullName evidence="1">Uncharacterized protein</fullName>
    </submittedName>
</protein>
<comment type="caution">
    <text evidence="1">The sequence shown here is derived from an EMBL/GenBank/DDBJ whole genome shotgun (WGS) entry which is preliminary data.</text>
</comment>
<sequence>MGQAGSLFGMIFTPDLSSSTTEWAVGGVSIIGRSKLTGRLLYPLCKGPMETTHGVNELGLTSLSLGDYIFSPIYVVPTRLREVSPSSFTPWVVSIGPLHKGYKSLINGKQEANYAESSLHDVDDDNEFSRNILQGRNIALDPVLLKSQVQSALIGLKLDCYILGDTKPPAKFLASSSSTPNPEYDSWFRQDQTILSALLGSCSDPIQPLISSAETSREAWDRLITSFANTSRSRILSLKAKLASNPKGTRSVIEFLQDMKRIADELALVQAPVTDEDLLIHITCQLGEEYQNIVAALRARDNPVTFPELFEKLVDHERMLKQITPQLSPPAMTTVNYTNRQTRSGYRTATDNQNFRLNAQGRAATRSNRNQYFNSNSGYESLPGFSVNIE</sequence>
<dbReference type="AlphaFoldDB" id="A0A5N6PIU5"/>
<reference evidence="1 2" key="1">
    <citation type="submission" date="2019-05" db="EMBL/GenBank/DDBJ databases">
        <title>Mikania micrantha, genome provides insights into the molecular mechanism of rapid growth.</title>
        <authorList>
            <person name="Liu B."/>
        </authorList>
    </citation>
    <scope>NUCLEOTIDE SEQUENCE [LARGE SCALE GENOMIC DNA]</scope>
    <source>
        <strain evidence="1">NLD-2019</strain>
        <tissue evidence="1">Leaf</tissue>
    </source>
</reference>
<dbReference type="PANTHER" id="PTHR47481:SF43">
    <property type="entry name" value="RETROTRANSPOSON COPIA-LIKE N-TERMINAL DOMAIN-CONTAINING PROTEIN"/>
    <property type="match status" value="1"/>
</dbReference>
<evidence type="ECO:0000313" key="1">
    <source>
        <dbReference type="EMBL" id="KAD6453853.1"/>
    </source>
</evidence>